<dbReference type="CDD" id="cd15482">
    <property type="entry name" value="Sialidase_non-viral"/>
    <property type="match status" value="1"/>
</dbReference>
<protein>
    <submittedName>
        <fullName evidence="1">BNR-4 repeat-containing protein</fullName>
    </submittedName>
</protein>
<dbReference type="AlphaFoldDB" id="A0A927F7U4"/>
<evidence type="ECO:0000313" key="2">
    <source>
        <dbReference type="Proteomes" id="UP000622317"/>
    </source>
</evidence>
<proteinExistence type="predicted"/>
<evidence type="ECO:0000313" key="1">
    <source>
        <dbReference type="EMBL" id="MBD5780062.1"/>
    </source>
</evidence>
<sequence length="439" mass="49323">MPLSAKDDKVDYFTDNGYGNAVGPPAGVHHNGVTYVAYQGPDEDAWVASYNHETGEWVGPLLAGESAMEQRGNIDNHGKPAMVIDDEGYIHIFYGGHGGTAGLGENKLGNYNNGEQRHVVSTKPFDITSWEMRKNISPFGTYSQVIKMDNGDIYLFFRHGAHRSNWVYQRSTDNGRTFEDVVSIALSKRRTDIAAVDSWYLKFLKAPGDKIAARVYYHICNDPPHVGERQNGYYMVMSAEDQLWRNIHGDVLEMPLTKEYADQHALAVNTGEKWVHGGDLALDSKGYPHFLLYLGDENGKPWGGPKLLHHCRWNGEEWLFHGGDEKTLSKRGNLHVPSPENVNVLMTEGTKLRWWNSKDGGKTLNPGKTYFEVEDGTLMISDFIENAHPDARLLVARKVDNSDFRRVYLVGDNGAIQRSRFEAEILTEAQKALPPVKND</sequence>
<dbReference type="EMBL" id="JACYFG010000032">
    <property type="protein sequence ID" value="MBD5780062.1"/>
    <property type="molecule type" value="Genomic_DNA"/>
</dbReference>
<dbReference type="RefSeq" id="WP_191617181.1">
    <property type="nucleotide sequence ID" value="NZ_JACYFG010000032.1"/>
</dbReference>
<accession>A0A927F7U4</accession>
<name>A0A927F7U4_9BACT</name>
<comment type="caution">
    <text evidence="1">The sequence shown here is derived from an EMBL/GenBank/DDBJ whole genome shotgun (WGS) entry which is preliminary data.</text>
</comment>
<dbReference type="SUPFAM" id="SSF89372">
    <property type="entry name" value="Fucose-specific lectin"/>
    <property type="match status" value="1"/>
</dbReference>
<organism evidence="1 2">
    <name type="scientific">Pelagicoccus enzymogenes</name>
    <dbReference type="NCBI Taxonomy" id="2773457"/>
    <lineage>
        <taxon>Bacteria</taxon>
        <taxon>Pseudomonadati</taxon>
        <taxon>Verrucomicrobiota</taxon>
        <taxon>Opitutia</taxon>
        <taxon>Puniceicoccales</taxon>
        <taxon>Pelagicoccaceae</taxon>
        <taxon>Pelagicoccus</taxon>
    </lineage>
</organism>
<dbReference type="Gene3D" id="2.120.10.10">
    <property type="match status" value="1"/>
</dbReference>
<keyword evidence="2" id="KW-1185">Reference proteome</keyword>
<dbReference type="Proteomes" id="UP000622317">
    <property type="component" value="Unassembled WGS sequence"/>
</dbReference>
<dbReference type="Pfam" id="PF15892">
    <property type="entry name" value="BNR_4"/>
    <property type="match status" value="1"/>
</dbReference>
<gene>
    <name evidence="1" type="ORF">IEN85_11225</name>
</gene>
<reference evidence="1" key="1">
    <citation type="submission" date="2020-09" db="EMBL/GenBank/DDBJ databases">
        <title>Pelagicoccus enzymogenes sp. nov. with an EPS production, isolated from marine sediment.</title>
        <authorList>
            <person name="Feng X."/>
        </authorList>
    </citation>
    <scope>NUCLEOTIDE SEQUENCE</scope>
    <source>
        <strain evidence="1">NFK12</strain>
    </source>
</reference>